<protein>
    <recommendedName>
        <fullName evidence="2">Fibronectin type-III domain-containing protein</fullName>
    </recommendedName>
</protein>
<feature type="domain" description="Fibronectin type-III" evidence="2">
    <location>
        <begin position="975"/>
        <end position="1078"/>
    </location>
</feature>
<dbReference type="EMBL" id="OZ035826">
    <property type="protein sequence ID" value="CAL1603877.1"/>
    <property type="molecule type" value="Genomic_DNA"/>
</dbReference>
<dbReference type="Pfam" id="PF00041">
    <property type="entry name" value="fn3"/>
    <property type="match status" value="11"/>
</dbReference>
<dbReference type="InterPro" id="IPR036116">
    <property type="entry name" value="FN3_sf"/>
</dbReference>
<dbReference type="InterPro" id="IPR013783">
    <property type="entry name" value="Ig-like_fold"/>
</dbReference>
<keyword evidence="1" id="KW-0812">Transmembrane</keyword>
<feature type="domain" description="Fibronectin type-III" evidence="2">
    <location>
        <begin position="1372"/>
        <end position="1456"/>
    </location>
</feature>
<feature type="domain" description="Fibronectin type-III" evidence="2">
    <location>
        <begin position="1842"/>
        <end position="1946"/>
    </location>
</feature>
<feature type="transmembrane region" description="Helical" evidence="1">
    <location>
        <begin position="2057"/>
        <end position="2079"/>
    </location>
</feature>
<dbReference type="FunFam" id="2.60.40.10:FF:000991">
    <property type="entry name" value="Usherin"/>
    <property type="match status" value="1"/>
</dbReference>
<dbReference type="PANTHER" id="PTHR46957:SF7">
    <property type="entry name" value="USHERIN"/>
    <property type="match status" value="1"/>
</dbReference>
<feature type="domain" description="Fibronectin type-III" evidence="2">
    <location>
        <begin position="1457"/>
        <end position="1544"/>
    </location>
</feature>
<evidence type="ECO:0000256" key="1">
    <source>
        <dbReference type="SAM" id="Phobius"/>
    </source>
</evidence>
<feature type="domain" description="Fibronectin type-III" evidence="2">
    <location>
        <begin position="1"/>
        <end position="90"/>
    </location>
</feature>
<sequence>MVSPEVVPVNRSSVRVLWSPPLRPNGEVTVYNIYVNDRPQASRDNNSGSYLLVDLLPFTVYSVQVEVCTVFACVKSGKTYTTTVEDLPEDFIKPYASVLSSRAVRLDWSHPGRPSGIMLGYEVLRRGFRSCVSGSKEKALSSEFTCTYIQCPATHGVCHESCFHPDTEVCCRGILFPKKTHYHCCEDSYQNWNDSASSVCCNGKLLPALSEHQCCGGYYILVKNNEYCCPDHAQGRVSVGLGDSCCGGVPYSVGGGQLCCDETLHDGYGLQCCGGRVVDHSLVCCGNHVEGEVHAYIQNFVCCGHEYINSSSSLCCVNNDGSAKVHPSGNATVTLQCCGSDVIPEDERCCNGIGYNPQRYVCADQATPGLTMEPQCLQGATCPIGAASSAYCGSCDLDPLTTSCTWVLSPHIVLDTTDMNNTVSHTELNESLYSYKIANGYNELENDIQLFRAGLCPSHEEVVYSGDAQQLSFTDSDLEPFTVYEYRVRGWNSFGRGSSDGITVTTFEDKPWGVAPPVWSRVKDRDDIIHLHWQTPARPNGEITHYVVLRDGQERYHGDETSFTDVRGIEPFQEYSYQLRACNLAGCADSLQVSAVTVQGVPEGVHPPVVSALSSTSLLVTWTQPSHPNGPIQHYYLNQTNVGTILTHTEGPRNYTVPGLQPYTEYTFVLVACTAVGCGASSPSTGRTLQDVPAGVWLRPRHVIINTSAVELYWDQPARPNGLISQYTLNRDGNTIFTGGQRDQNFTDTGLVPNHRYEYELEATTEGGASQSDRYVIKTPVTSPTGISAPHILTVSSPRSISLTWTPPAYLNSDQAVNYSIILNSDGKVSMFPAGVDFQVNITDLEPFTTYYIRVQACQDDGCGVGDGVFAETLEAAPEDLMPPTIYAVGPNVLEVHWLPPQRPNGPITSYHIYRRPHQTTHNLLVFIWTSGALEFVDASPSLRPFSYYQYRVQALNSKGSALSHWALAQTLQAQPQNMAAPTVAPTGAYSVHLKWSEPEQPNGRISHYRLVYKKHQQDPTLNSTAVIALTVESSTLEATIFGLDAFRNYSFQVEAINEAGSVFSPWVQTMTQEASPADLTNLTVDHREQGRALLLSWDVPGSPNGVITMYNLYSEGILEFSGQSHTFLFRRLEPWTVYNLTLEACTSAGCTRSLSQPVTTAAAPPAFQPPPTPLFVGAERVSLTWGPPSEPNGPIEKYILLGRSLDEFGRGRSNDDLTESGKVLFRESSPHEADTFSYTVTGLRPWTQYEFSIQTHNPAGQTQSPWATVTTRQAPPHGLVPPTLTHITGRPTELMVFWTAPLQPNGVLQSYRIIRNNISFAFSFDPTVLSYRDEDLEPFSTYSYAITACTSEGCVTSPYENITTLEAPPSTVEAPTVNNISSRSLTVDWSVPLTQNGEVIEFVLRLNDEVVFRGTDLQTRLSDLEPHTFYQLALEACTSGGCTTSASISALTDEAPPTGLSPPLLKVTGPDSIEISWTAPEHPHGIITGYELRRDGEIVYIGMETHYHDFTLLPHVEYSYVITAKNTKGEVSSAEAITKTHQSAPSGVGLPSLTPIGPDQLTVEWSVPAQPNGEIVRYILHKRDPVHLRVVSSEFTPGDSSFSDRRIVLDGLFPNHRYEVRVEACTTLGCSSSEWSPVVTLEAPPSGLSAPVLELQPDEETGFETTFVLIWSPPVHPHGTILHYELYRRQDQAVRAEAAPQIYRNTSTMYRDKGLQPYTKYQYQVWAVNSAGHAASPWANGRTGPGLPEGLQQPLFINVLATSAVVKIPIPTKPNGIISLYKVFYQSRDNYTLLSEGTSQQQTIHGLHPYTRYWVGVEACTCFQCCRRGPVKELRTLSAAPAQQPAPRLLTLTSRSVQLHWDQPLAPNGVIESCELHLRSGCPQPPQPVPLLCVEGRIEVCYFGKNWSYNVTGLKPYFNYELRAVCFNNMGSTASNWTTVTTLSEAPEYVAPFLVGSNLTTVWLDWSESFSLNGLLKEFTVTESRLRLYAGFHSSLHIPLTSQKQLSLQVTCTTDKGSASSAVVKYSPTFGLGTEEPTDAYKEGVSVSPTPVYKELWFILLFSILGLFLLALFIGLVLQRALRKDPAARERPPLVMLQKTSKAELYMRSSPELCSKHYSGSVLLSGRPTFDTVTDCVEISNVVLKSYTVYSEALSDTKITESGQRFSTMPVLRVPSQPDLGQFYSQRPLHRSVSQLIDSKSLMMEEGSWDNPLGQESGLYVEEDEFGDAIKSLSSAQKDHTVFTDTHL</sequence>
<evidence type="ECO:0000313" key="4">
    <source>
        <dbReference type="Proteomes" id="UP001497482"/>
    </source>
</evidence>
<gene>
    <name evidence="3" type="ORF">KC01_LOCUS31482</name>
</gene>
<feature type="domain" description="Fibronectin type-III" evidence="2">
    <location>
        <begin position="513"/>
        <end position="600"/>
    </location>
</feature>
<organism evidence="3 4">
    <name type="scientific">Knipowitschia caucasica</name>
    <name type="common">Caucasian dwarf goby</name>
    <name type="synonym">Pomatoschistus caucasicus</name>
    <dbReference type="NCBI Taxonomy" id="637954"/>
    <lineage>
        <taxon>Eukaryota</taxon>
        <taxon>Metazoa</taxon>
        <taxon>Chordata</taxon>
        <taxon>Craniata</taxon>
        <taxon>Vertebrata</taxon>
        <taxon>Euteleostomi</taxon>
        <taxon>Actinopterygii</taxon>
        <taxon>Neopterygii</taxon>
        <taxon>Teleostei</taxon>
        <taxon>Neoteleostei</taxon>
        <taxon>Acanthomorphata</taxon>
        <taxon>Gobiaria</taxon>
        <taxon>Gobiiformes</taxon>
        <taxon>Gobioidei</taxon>
        <taxon>Gobiidae</taxon>
        <taxon>Gobiinae</taxon>
        <taxon>Knipowitschia</taxon>
    </lineage>
</organism>
<reference evidence="3 4" key="1">
    <citation type="submission" date="2024-04" db="EMBL/GenBank/DDBJ databases">
        <authorList>
            <person name="Waldvogel A.-M."/>
            <person name="Schoenle A."/>
        </authorList>
    </citation>
    <scope>NUCLEOTIDE SEQUENCE [LARGE SCALE GENOMIC DNA]</scope>
</reference>
<dbReference type="FunFam" id="2.60.40.10:FF:001211">
    <property type="entry name" value="Usherin"/>
    <property type="match status" value="1"/>
</dbReference>
<dbReference type="PROSITE" id="PS50853">
    <property type="entry name" value="FN3"/>
    <property type="match status" value="16"/>
</dbReference>
<feature type="domain" description="Fibronectin type-III" evidence="2">
    <location>
        <begin position="1545"/>
        <end position="1647"/>
    </location>
</feature>
<feature type="domain" description="Fibronectin type-III" evidence="2">
    <location>
        <begin position="1652"/>
        <end position="1751"/>
    </location>
</feature>
<dbReference type="Proteomes" id="UP001497482">
    <property type="component" value="Chromosome 4"/>
</dbReference>
<feature type="domain" description="Fibronectin type-III" evidence="2">
    <location>
        <begin position="786"/>
        <end position="876"/>
    </location>
</feature>
<accession>A0AAV2LTQ2</accession>
<dbReference type="FunFam" id="2.60.40.10:FF:001168">
    <property type="entry name" value="Usherin"/>
    <property type="match status" value="1"/>
</dbReference>
<feature type="domain" description="Fibronectin type-III" evidence="2">
    <location>
        <begin position="1079"/>
        <end position="1167"/>
    </location>
</feature>
<dbReference type="CDD" id="cd00063">
    <property type="entry name" value="FN3"/>
    <property type="match status" value="17"/>
</dbReference>
<feature type="domain" description="Fibronectin type-III" evidence="2">
    <location>
        <begin position="1170"/>
        <end position="1278"/>
    </location>
</feature>
<dbReference type="InterPro" id="IPR056601">
    <property type="entry name" value="Galaxin_dom"/>
</dbReference>
<feature type="domain" description="Fibronectin type-III" evidence="2">
    <location>
        <begin position="696"/>
        <end position="785"/>
    </location>
</feature>
<dbReference type="InterPro" id="IPR050713">
    <property type="entry name" value="RTP_Phos/Ushers"/>
</dbReference>
<feature type="domain" description="Fibronectin type-III" evidence="2">
    <location>
        <begin position="1279"/>
        <end position="1371"/>
    </location>
</feature>
<dbReference type="InterPro" id="IPR003961">
    <property type="entry name" value="FN3_dom"/>
</dbReference>
<dbReference type="FunFam" id="2.60.40.10:FF:001285">
    <property type="entry name" value="Usherin"/>
    <property type="match status" value="1"/>
</dbReference>
<keyword evidence="1" id="KW-0472">Membrane</keyword>
<dbReference type="FunFam" id="2.60.40.10:FF:001100">
    <property type="entry name" value="Usherin"/>
    <property type="match status" value="1"/>
</dbReference>
<dbReference type="SUPFAM" id="SSF49265">
    <property type="entry name" value="Fibronectin type III"/>
    <property type="match status" value="11"/>
</dbReference>
<keyword evidence="4" id="KW-1185">Reference proteome</keyword>
<feature type="domain" description="Fibronectin type-III" evidence="2">
    <location>
        <begin position="1752"/>
        <end position="1840"/>
    </location>
</feature>
<dbReference type="FunFam" id="2.60.40.10:FF:001176">
    <property type="entry name" value="Usherin"/>
    <property type="match status" value="1"/>
</dbReference>
<evidence type="ECO:0000259" key="2">
    <source>
        <dbReference type="PROSITE" id="PS50853"/>
    </source>
</evidence>
<dbReference type="PANTHER" id="PTHR46957">
    <property type="entry name" value="CYTOKINE RECEPTOR"/>
    <property type="match status" value="1"/>
</dbReference>
<dbReference type="SMART" id="SM00060">
    <property type="entry name" value="FN3"/>
    <property type="match status" value="17"/>
</dbReference>
<dbReference type="Pfam" id="PF24748">
    <property type="entry name" value="Galaxin_repeat"/>
    <property type="match status" value="1"/>
</dbReference>
<dbReference type="FunFam" id="2.60.40.10:FF:001030">
    <property type="entry name" value="Usherin"/>
    <property type="match status" value="1"/>
</dbReference>
<dbReference type="FunFam" id="2.60.40.10:FF:001716">
    <property type="entry name" value="Usherin"/>
    <property type="match status" value="1"/>
</dbReference>
<proteinExistence type="predicted"/>
<feature type="domain" description="Fibronectin type-III" evidence="2">
    <location>
        <begin position="601"/>
        <end position="695"/>
    </location>
</feature>
<dbReference type="FunFam" id="2.60.40.10:FF:001379">
    <property type="entry name" value="Usherin"/>
    <property type="match status" value="1"/>
</dbReference>
<name>A0AAV2LTQ2_KNICA</name>
<evidence type="ECO:0000313" key="3">
    <source>
        <dbReference type="EMBL" id="CAL1603877.1"/>
    </source>
</evidence>
<feature type="domain" description="Fibronectin type-III" evidence="2">
    <location>
        <begin position="877"/>
        <end position="974"/>
    </location>
</feature>
<keyword evidence="1" id="KW-1133">Transmembrane helix</keyword>
<dbReference type="Gene3D" id="2.60.40.10">
    <property type="entry name" value="Immunoglobulins"/>
    <property type="match status" value="17"/>
</dbReference>